<name>A0A516KBN1_9BACI</name>
<dbReference type="RefSeq" id="WP_143891529.1">
    <property type="nucleotide sequence ID" value="NZ_CP041666.1"/>
</dbReference>
<keyword evidence="2" id="KW-1185">Reference proteome</keyword>
<evidence type="ECO:0000313" key="1">
    <source>
        <dbReference type="EMBL" id="QDP38776.1"/>
    </source>
</evidence>
<dbReference type="EMBL" id="CP041666">
    <property type="protein sequence ID" value="QDP38776.1"/>
    <property type="molecule type" value="Genomic_DNA"/>
</dbReference>
<dbReference type="OrthoDB" id="2380109at2"/>
<evidence type="ECO:0008006" key="3">
    <source>
        <dbReference type="Google" id="ProtNLM"/>
    </source>
</evidence>
<gene>
    <name evidence="1" type="ORF">FN924_00045</name>
</gene>
<reference evidence="1 2" key="1">
    <citation type="submission" date="2019-07" db="EMBL/GenBank/DDBJ databases">
        <authorList>
            <person name="Li J."/>
        </authorList>
    </citation>
    <scope>NUCLEOTIDE SEQUENCE [LARGE SCALE GENOMIC DNA]</scope>
    <source>
        <strain evidence="1 2">TKL69</strain>
    </source>
</reference>
<dbReference type="AlphaFoldDB" id="A0A516KBN1"/>
<dbReference type="InterPro" id="IPR026988">
    <property type="entry name" value="YaaC-like"/>
</dbReference>
<organism evidence="1 2">
    <name type="scientific">Radiobacillus deserti</name>
    <dbReference type="NCBI Taxonomy" id="2594883"/>
    <lineage>
        <taxon>Bacteria</taxon>
        <taxon>Bacillati</taxon>
        <taxon>Bacillota</taxon>
        <taxon>Bacilli</taxon>
        <taxon>Bacillales</taxon>
        <taxon>Bacillaceae</taxon>
        <taxon>Radiobacillus</taxon>
    </lineage>
</organism>
<proteinExistence type="predicted"/>
<protein>
    <recommendedName>
        <fullName evidence="3">YaaC family protein</fullName>
    </recommendedName>
</protein>
<dbReference type="KEGG" id="aqt:FN924_00045"/>
<dbReference type="Proteomes" id="UP000315215">
    <property type="component" value="Chromosome"/>
</dbReference>
<dbReference type="Pfam" id="PF14175">
    <property type="entry name" value="YaaC"/>
    <property type="match status" value="1"/>
</dbReference>
<sequence>MSLSTIKQFIDYLQSASTAQQFLQQTYEKQNMDEADTYSYQNSYRFLYYLEHGHTFYQTAAQSPMTVQPILLFYGMVHLIKACLLTQRPTYPENTTVLAHGVSTRKRKKQDYSFLQDEVKVQQKGLFPYFSQYLFDVDHVNMEKRNMEQLLASIPEMTEMFYFLRKNPSLIDIGEGKRGVYIFPEEVLDQYHLTENAFLSRLKKDIGEVSLEKRGGEFLISLEKPISSLSKGPFLFHQIKSTYFFPAKRHYYHTYDEVMIHYLLLYNLSMICRYETEWWGDLIHTKANEDYPFIKQFLAITTVKVPFLLGEFLFKQK</sequence>
<accession>A0A516KBN1</accession>
<evidence type="ECO:0000313" key="2">
    <source>
        <dbReference type="Proteomes" id="UP000315215"/>
    </source>
</evidence>